<feature type="transmembrane region" description="Helical" evidence="1">
    <location>
        <begin position="446"/>
        <end position="462"/>
    </location>
</feature>
<evidence type="ECO:0000313" key="3">
    <source>
        <dbReference type="Proteomes" id="UP000015350"/>
    </source>
</evidence>
<comment type="caution">
    <text evidence="2">The sequence shown here is derived from an EMBL/GenBank/DDBJ whole genome shotgun (WGS) entry which is preliminary data.</text>
</comment>
<dbReference type="eggNOG" id="ENOG502Z8P8">
    <property type="taxonomic scope" value="Bacteria"/>
</dbReference>
<feature type="transmembrane region" description="Helical" evidence="1">
    <location>
        <begin position="389"/>
        <end position="410"/>
    </location>
</feature>
<keyword evidence="1 2" id="KW-0812">Transmembrane</keyword>
<feature type="transmembrane region" description="Helical" evidence="1">
    <location>
        <begin position="151"/>
        <end position="169"/>
    </location>
</feature>
<keyword evidence="1" id="KW-1133">Transmembrane helix</keyword>
<feature type="transmembrane region" description="Helical" evidence="1">
    <location>
        <begin position="181"/>
        <end position="200"/>
    </location>
</feature>
<feature type="transmembrane region" description="Helical" evidence="1">
    <location>
        <begin position="277"/>
        <end position="293"/>
    </location>
</feature>
<organism evidence="2 3">
    <name type="scientific">Magnetospirillum fulvum MGU-K5</name>
    <dbReference type="NCBI Taxonomy" id="1316936"/>
    <lineage>
        <taxon>Bacteria</taxon>
        <taxon>Pseudomonadati</taxon>
        <taxon>Pseudomonadota</taxon>
        <taxon>Alphaproteobacteria</taxon>
        <taxon>Rhodospirillales</taxon>
        <taxon>Rhodospirillaceae</taxon>
        <taxon>Magnetospirillum</taxon>
    </lineage>
</organism>
<feature type="transmembrane region" description="Helical" evidence="1">
    <location>
        <begin position="41"/>
        <end position="59"/>
    </location>
</feature>
<feature type="transmembrane region" description="Helical" evidence="1">
    <location>
        <begin position="254"/>
        <end position="271"/>
    </location>
</feature>
<feature type="transmembrane region" description="Helical" evidence="1">
    <location>
        <begin position="124"/>
        <end position="145"/>
    </location>
</feature>
<reference evidence="2 3" key="1">
    <citation type="submission" date="2013-04" db="EMBL/GenBank/DDBJ databases">
        <authorList>
            <person name="Kuznetsov B."/>
            <person name="Ivanovsky R."/>
        </authorList>
    </citation>
    <scope>NUCLEOTIDE SEQUENCE [LARGE SCALE GENOMIC DNA]</scope>
    <source>
        <strain evidence="2 3">MGU-K5</strain>
    </source>
</reference>
<dbReference type="Proteomes" id="UP000015350">
    <property type="component" value="Unassembled WGS sequence"/>
</dbReference>
<dbReference type="STRING" id="1316936.K678_05463"/>
<protein>
    <submittedName>
        <fullName evidence="2">Putative transmembrane protein</fullName>
    </submittedName>
</protein>
<sequence>MVGIDSPARPTRSGRLGFVVNGFILVLTLSPFLIGDAGGQIAKPIAFLFLTCSAGLYLIIKSPSLYLRYALWLWFLVPFIRRVFDLSSGYSEMNIYGLAPVIVSLLPFIALARLRGSFPVWNPLLPSLIAVTYGWVIGVVAVGPAPATFALTQWVAPLGLALHIAGCWQEYDQIRKEIVRVFLWALVILGIYGMVQYALLPPWDLYWMTHAPINSIGQPHPFKVRVFSTMNSPMVLAPIVLAGILLIFNTAGRIGWISVGFGLATLLLSLVRSSWGALVVGFAVLWMLVFRYQPARALRMGVVGGILIALLSTVIVATPLFDKIQQRFDTLDSYEHDVSFHARERLYAQLSEEVMFEVVGRGLGAVGISQALSGSSNANTTFDSGALELPLVLGIFGSFLYITPFILILVSAVRSQHLGRDPTCQSAIAVMAVYFVQMIFANRLAGPASFAFFVMVGLLLAAKRHFWQQENKLRQNPRADSI</sequence>
<feature type="transmembrane region" description="Helical" evidence="1">
    <location>
        <begin position="95"/>
        <end position="112"/>
    </location>
</feature>
<dbReference type="OrthoDB" id="7295126at2"/>
<feature type="transmembrane region" description="Helical" evidence="1">
    <location>
        <begin position="66"/>
        <end position="83"/>
    </location>
</feature>
<name>S9SEN3_MAGFU</name>
<evidence type="ECO:0000256" key="1">
    <source>
        <dbReference type="SAM" id="Phobius"/>
    </source>
</evidence>
<feature type="transmembrane region" description="Helical" evidence="1">
    <location>
        <begin position="230"/>
        <end position="247"/>
    </location>
</feature>
<feature type="transmembrane region" description="Helical" evidence="1">
    <location>
        <begin position="16"/>
        <end position="35"/>
    </location>
</feature>
<evidence type="ECO:0000313" key="2">
    <source>
        <dbReference type="EMBL" id="EPY02518.1"/>
    </source>
</evidence>
<accession>S9SEN3</accession>
<proteinExistence type="predicted"/>
<dbReference type="AlphaFoldDB" id="S9SEN3"/>
<gene>
    <name evidence="2" type="ORF">K678_05463</name>
</gene>
<dbReference type="EMBL" id="AQPH01000013">
    <property type="protein sequence ID" value="EPY02518.1"/>
    <property type="molecule type" value="Genomic_DNA"/>
</dbReference>
<keyword evidence="1" id="KW-0472">Membrane</keyword>
<feature type="transmembrane region" description="Helical" evidence="1">
    <location>
        <begin position="300"/>
        <end position="321"/>
    </location>
</feature>